<feature type="compositionally biased region" description="Polar residues" evidence="1">
    <location>
        <begin position="19"/>
        <end position="30"/>
    </location>
</feature>
<organism evidence="2 3">
    <name type="scientific">Ganoderma sinense ZZ0214-1</name>
    <dbReference type="NCBI Taxonomy" id="1077348"/>
    <lineage>
        <taxon>Eukaryota</taxon>
        <taxon>Fungi</taxon>
        <taxon>Dikarya</taxon>
        <taxon>Basidiomycota</taxon>
        <taxon>Agaricomycotina</taxon>
        <taxon>Agaricomycetes</taxon>
        <taxon>Polyporales</taxon>
        <taxon>Polyporaceae</taxon>
        <taxon>Ganoderma</taxon>
    </lineage>
</organism>
<comment type="caution">
    <text evidence="2">The sequence shown here is derived from an EMBL/GenBank/DDBJ whole genome shotgun (WGS) entry which is preliminary data.</text>
</comment>
<dbReference type="EMBL" id="AYKW01000034">
    <property type="protein sequence ID" value="PIL27405.1"/>
    <property type="molecule type" value="Genomic_DNA"/>
</dbReference>
<gene>
    <name evidence="2" type="ORF">GSI_10553</name>
</gene>
<evidence type="ECO:0000313" key="2">
    <source>
        <dbReference type="EMBL" id="PIL27405.1"/>
    </source>
</evidence>
<dbReference type="STRING" id="1077348.A0A2G8S0X7"/>
<feature type="region of interest" description="Disordered" evidence="1">
    <location>
        <begin position="1"/>
        <end position="43"/>
    </location>
</feature>
<accession>A0A2G8S0X7</accession>
<keyword evidence="3" id="KW-1185">Reference proteome</keyword>
<dbReference type="AlphaFoldDB" id="A0A2G8S0X7"/>
<dbReference type="Proteomes" id="UP000230002">
    <property type="component" value="Unassembled WGS sequence"/>
</dbReference>
<proteinExistence type="predicted"/>
<reference evidence="2 3" key="1">
    <citation type="journal article" date="2015" name="Sci. Rep.">
        <title>Chromosome-level genome map provides insights into diverse defense mechanisms in the medicinal fungus Ganoderma sinense.</title>
        <authorList>
            <person name="Zhu Y."/>
            <person name="Xu J."/>
            <person name="Sun C."/>
            <person name="Zhou S."/>
            <person name="Xu H."/>
            <person name="Nelson D.R."/>
            <person name="Qian J."/>
            <person name="Song J."/>
            <person name="Luo H."/>
            <person name="Xiang L."/>
            <person name="Li Y."/>
            <person name="Xu Z."/>
            <person name="Ji A."/>
            <person name="Wang L."/>
            <person name="Lu S."/>
            <person name="Hayward A."/>
            <person name="Sun W."/>
            <person name="Li X."/>
            <person name="Schwartz D.C."/>
            <person name="Wang Y."/>
            <person name="Chen S."/>
        </authorList>
    </citation>
    <scope>NUCLEOTIDE SEQUENCE [LARGE SCALE GENOMIC DNA]</scope>
    <source>
        <strain evidence="2 3">ZZ0214-1</strain>
    </source>
</reference>
<dbReference type="OrthoDB" id="2787271at2759"/>
<protein>
    <recommendedName>
        <fullName evidence="4">F-box domain-containing protein</fullName>
    </recommendedName>
</protein>
<evidence type="ECO:0000256" key="1">
    <source>
        <dbReference type="SAM" id="MobiDB-lite"/>
    </source>
</evidence>
<sequence length="503" mass="54389">MGPVLHVMSQSSECRRARNSGNQRNAVAEQNTEDACPDSPTTEKVTPTRLVLLSLPPLASQDASRSYILLLQQSRPRTTLVMTSTLFQLNYDVLSDVLGLMSSHDAAQLALTCRGAYALALPRFLSDVSLGGLYHKSSSSAVSQLTDFCNFLLAPAPSWHGPPSSRLDSLRTLELMRDAVRVRKAGVWTTDASAVALLSNVLARANNLQKLTLWGSEALFKAYPDFGLGSSASIHALILGGDVAPLPALARAFPHVRQLIFIGGGACVPEWAFASPSVDPQALDAWRESVESIDTCFPVLPLAVPARRVHLRNPIVSDLDAIHCAREFLGRTRPVVLSTAMSAYASPEEFGAVLELAAPSLRYLELVGDRCENVEDGTEWVQARVANAFSLVPDLSLLGISLSVTPVVVSAMNRLKPYAGTPDAPRSDESRDLMGLVRALAASSPSLKFVAIDLSPAKGSSLAERAWFRVFEVKDSRSRHVVKISEKEGSALAEKMRAFNRYD</sequence>
<name>A0A2G8S0X7_9APHY</name>
<evidence type="ECO:0008006" key="4">
    <source>
        <dbReference type="Google" id="ProtNLM"/>
    </source>
</evidence>
<evidence type="ECO:0000313" key="3">
    <source>
        <dbReference type="Proteomes" id="UP000230002"/>
    </source>
</evidence>